<evidence type="ECO:0000313" key="2">
    <source>
        <dbReference type="EMBL" id="MDT8839012.1"/>
    </source>
</evidence>
<evidence type="ECO:0000313" key="3">
    <source>
        <dbReference type="Proteomes" id="UP001246473"/>
    </source>
</evidence>
<keyword evidence="1" id="KW-0812">Transmembrane</keyword>
<keyword evidence="1" id="KW-0472">Membrane</keyword>
<accession>A0AAP5QB61</accession>
<feature type="transmembrane region" description="Helical" evidence="1">
    <location>
        <begin position="43"/>
        <end position="63"/>
    </location>
</feature>
<dbReference type="PANTHER" id="PTHR30419">
    <property type="entry name" value="HTH-TYPE TRANSCRIPTIONAL REGULATOR YBHD"/>
    <property type="match status" value="1"/>
</dbReference>
<evidence type="ECO:0008006" key="4">
    <source>
        <dbReference type="Google" id="ProtNLM"/>
    </source>
</evidence>
<sequence length="93" mass="9900">MQLTAIGSALLPHATLLQREADHAREEIDAMRSLAKGTTRVGAVASIATLVLPLAVSGVLACWPDLRVEIMEGGVGRSRELLEQLRQLTAVQG</sequence>
<dbReference type="InterPro" id="IPR050950">
    <property type="entry name" value="HTH-type_LysR_regulators"/>
</dbReference>
<dbReference type="GO" id="GO:0006355">
    <property type="term" value="P:regulation of DNA-templated transcription"/>
    <property type="evidence" value="ECO:0007669"/>
    <property type="project" value="TreeGrafter"/>
</dbReference>
<gene>
    <name evidence="2" type="ORF">ParKJ_16460</name>
</gene>
<name>A0AAP5QB61_9BURK</name>
<dbReference type="Gene3D" id="3.40.190.10">
    <property type="entry name" value="Periplasmic binding protein-like II"/>
    <property type="match status" value="1"/>
</dbReference>
<organism evidence="2 3">
    <name type="scientific">Paraburkholderia fungorum</name>
    <dbReference type="NCBI Taxonomy" id="134537"/>
    <lineage>
        <taxon>Bacteria</taxon>
        <taxon>Pseudomonadati</taxon>
        <taxon>Pseudomonadota</taxon>
        <taxon>Betaproteobacteria</taxon>
        <taxon>Burkholderiales</taxon>
        <taxon>Burkholderiaceae</taxon>
        <taxon>Paraburkholderia</taxon>
    </lineage>
</organism>
<dbReference type="GO" id="GO:0005829">
    <property type="term" value="C:cytosol"/>
    <property type="evidence" value="ECO:0007669"/>
    <property type="project" value="TreeGrafter"/>
</dbReference>
<protein>
    <recommendedName>
        <fullName evidence="4">LysR family transcriptional regulator</fullName>
    </recommendedName>
</protein>
<reference evidence="2" key="1">
    <citation type="submission" date="2022-08" db="EMBL/GenBank/DDBJ databases">
        <authorList>
            <person name="Kim S.-J."/>
        </authorList>
    </citation>
    <scope>NUCLEOTIDE SEQUENCE</scope>
    <source>
        <strain evidence="2">KJ</strain>
    </source>
</reference>
<evidence type="ECO:0000256" key="1">
    <source>
        <dbReference type="SAM" id="Phobius"/>
    </source>
</evidence>
<keyword evidence="1" id="KW-1133">Transmembrane helix</keyword>
<dbReference type="PANTHER" id="PTHR30419:SF8">
    <property type="entry name" value="NITROGEN ASSIMILATION TRANSCRIPTIONAL ACTIVATOR-RELATED"/>
    <property type="match status" value="1"/>
</dbReference>
<dbReference type="EMBL" id="JANSLM010000005">
    <property type="protein sequence ID" value="MDT8839012.1"/>
    <property type="molecule type" value="Genomic_DNA"/>
</dbReference>
<dbReference type="AlphaFoldDB" id="A0AAP5QB61"/>
<proteinExistence type="predicted"/>
<dbReference type="Proteomes" id="UP001246473">
    <property type="component" value="Unassembled WGS sequence"/>
</dbReference>
<comment type="caution">
    <text evidence="2">The sequence shown here is derived from an EMBL/GenBank/DDBJ whole genome shotgun (WGS) entry which is preliminary data.</text>
</comment>